<accession>A0A0P7XEU1</accession>
<comment type="caution">
    <text evidence="2">The sequence shown here is derived from an EMBL/GenBank/DDBJ whole genome shotgun (WGS) entry which is preliminary data.</text>
</comment>
<evidence type="ECO:0000256" key="1">
    <source>
        <dbReference type="SAM" id="Coils"/>
    </source>
</evidence>
<evidence type="ECO:0000313" key="2">
    <source>
        <dbReference type="EMBL" id="KPP73988.1"/>
    </source>
</evidence>
<dbReference type="EMBL" id="JARO02001947">
    <property type="protein sequence ID" value="KPP73988.1"/>
    <property type="molecule type" value="Genomic_DNA"/>
</dbReference>
<gene>
    <name evidence="2" type="ORF">Z043_106880</name>
</gene>
<dbReference type="AlphaFoldDB" id="A0A0P7XEU1"/>
<keyword evidence="1" id="KW-0175">Coiled coil</keyword>
<protein>
    <submittedName>
        <fullName evidence="2">Uncharacterized protein</fullName>
    </submittedName>
</protein>
<dbReference type="SUPFAM" id="SSF57997">
    <property type="entry name" value="Tropomyosin"/>
    <property type="match status" value="1"/>
</dbReference>
<dbReference type="Gene3D" id="1.20.5.340">
    <property type="match status" value="1"/>
</dbReference>
<reference evidence="2 3" key="1">
    <citation type="submission" date="2015-08" db="EMBL/GenBank/DDBJ databases">
        <title>The genome of the Asian arowana (Scleropages formosus).</title>
        <authorList>
            <person name="Tan M.H."/>
            <person name="Gan H.M."/>
            <person name="Croft L.J."/>
            <person name="Austin C.M."/>
        </authorList>
    </citation>
    <scope>NUCLEOTIDE SEQUENCE [LARGE SCALE GENOMIC DNA]</scope>
    <source>
        <strain evidence="2">Aro1</strain>
    </source>
</reference>
<organism evidence="2 3">
    <name type="scientific">Scleropages formosus</name>
    <name type="common">Asian bonytongue</name>
    <name type="synonym">Osteoglossum formosum</name>
    <dbReference type="NCBI Taxonomy" id="113540"/>
    <lineage>
        <taxon>Eukaryota</taxon>
        <taxon>Metazoa</taxon>
        <taxon>Chordata</taxon>
        <taxon>Craniata</taxon>
        <taxon>Vertebrata</taxon>
        <taxon>Euteleostomi</taxon>
        <taxon>Actinopterygii</taxon>
        <taxon>Neopterygii</taxon>
        <taxon>Teleostei</taxon>
        <taxon>Osteoglossocephala</taxon>
        <taxon>Osteoglossomorpha</taxon>
        <taxon>Osteoglossiformes</taxon>
        <taxon>Osteoglossidae</taxon>
        <taxon>Scleropages</taxon>
    </lineage>
</organism>
<sequence length="273" mass="30324">MKNTRDYVKELRNFLEDPLTDPAVIQEISEGVLNTKLPLSLAALKRKVEDIRTLAAGLPNSSHILDSTTPQLERARQLLQKAQTARDDALEVEDKVGDLLGNLSNAEDVLKDLETKIQESLDELKKAERNIDEAEKKLDPALKTVDEVAGLVDTMQPQLDDLKALVQSADQEQDLPALEKQLELLRQKAKEAGGGENEAEPGDRLQKLQLEASTLIEETMNMMKSLADREASLQQDADQLAQKAKMLDGLDAQVQELLRDIRRKASVLNTCQA</sequence>
<proteinExistence type="predicted"/>
<feature type="coiled-coil region" evidence="1">
    <location>
        <begin position="72"/>
        <end position="144"/>
    </location>
</feature>
<evidence type="ECO:0000313" key="3">
    <source>
        <dbReference type="Proteomes" id="UP000034805"/>
    </source>
</evidence>
<feature type="coiled-coil region" evidence="1">
    <location>
        <begin position="216"/>
        <end position="260"/>
    </location>
</feature>
<name>A0A0P7XEU1_SCLFO</name>
<dbReference type="Proteomes" id="UP000034805">
    <property type="component" value="Unassembled WGS sequence"/>
</dbReference>